<dbReference type="AlphaFoldDB" id="A0AAQ4DYU6"/>
<evidence type="ECO:0000256" key="4">
    <source>
        <dbReference type="ARBA" id="ARBA00022723"/>
    </source>
</evidence>
<proteinExistence type="inferred from homology"/>
<dbReference type="Pfam" id="PF05649">
    <property type="entry name" value="Peptidase_M13_N"/>
    <property type="match status" value="1"/>
</dbReference>
<reference evidence="11 12" key="1">
    <citation type="journal article" date="2023" name="Arcadia Sci">
        <title>De novo assembly of a long-read Amblyomma americanum tick genome.</title>
        <authorList>
            <person name="Chou S."/>
            <person name="Poskanzer K.E."/>
            <person name="Rollins M."/>
            <person name="Thuy-Boun P.S."/>
        </authorList>
    </citation>
    <scope>NUCLEOTIDE SEQUENCE [LARGE SCALE GENOMIC DNA]</scope>
    <source>
        <strain evidence="11">F_SG_1</strain>
        <tissue evidence="11">Salivary glands</tissue>
    </source>
</reference>
<accession>A0AAQ4DYU6</accession>
<evidence type="ECO:0008006" key="13">
    <source>
        <dbReference type="Google" id="ProtNLM"/>
    </source>
</evidence>
<feature type="region of interest" description="Disordered" evidence="8">
    <location>
        <begin position="1"/>
        <end position="33"/>
    </location>
</feature>
<keyword evidence="12" id="KW-1185">Reference proteome</keyword>
<keyword evidence="4" id="KW-0479">Metal-binding</keyword>
<evidence type="ECO:0000259" key="10">
    <source>
        <dbReference type="Pfam" id="PF05649"/>
    </source>
</evidence>
<evidence type="ECO:0000256" key="6">
    <source>
        <dbReference type="ARBA" id="ARBA00022833"/>
    </source>
</evidence>
<dbReference type="GO" id="GO:0016485">
    <property type="term" value="P:protein processing"/>
    <property type="evidence" value="ECO:0007669"/>
    <property type="project" value="TreeGrafter"/>
</dbReference>
<evidence type="ECO:0000259" key="9">
    <source>
        <dbReference type="Pfam" id="PF01431"/>
    </source>
</evidence>
<feature type="compositionally biased region" description="Acidic residues" evidence="8">
    <location>
        <begin position="1"/>
        <end position="28"/>
    </location>
</feature>
<keyword evidence="7" id="KW-0482">Metalloprotease</keyword>
<dbReference type="PROSITE" id="PS51885">
    <property type="entry name" value="NEPRILYSIN"/>
    <property type="match status" value="1"/>
</dbReference>
<evidence type="ECO:0000256" key="7">
    <source>
        <dbReference type="ARBA" id="ARBA00023049"/>
    </source>
</evidence>
<protein>
    <recommendedName>
        <fullName evidence="13">M13 family peptidase</fullName>
    </recommendedName>
</protein>
<gene>
    <name evidence="11" type="ORF">V5799_005582</name>
</gene>
<dbReference type="Pfam" id="PF01431">
    <property type="entry name" value="Peptidase_M13"/>
    <property type="match status" value="1"/>
</dbReference>
<dbReference type="InterPro" id="IPR008753">
    <property type="entry name" value="Peptidase_M13_N"/>
</dbReference>
<comment type="cofactor">
    <cofactor evidence="1">
        <name>Zn(2+)</name>
        <dbReference type="ChEBI" id="CHEBI:29105"/>
    </cofactor>
</comment>
<dbReference type="SUPFAM" id="SSF55486">
    <property type="entry name" value="Metalloproteases ('zincins'), catalytic domain"/>
    <property type="match status" value="1"/>
</dbReference>
<evidence type="ECO:0000256" key="1">
    <source>
        <dbReference type="ARBA" id="ARBA00001947"/>
    </source>
</evidence>
<name>A0AAQ4DYU6_AMBAM</name>
<organism evidence="11 12">
    <name type="scientific">Amblyomma americanum</name>
    <name type="common">Lone star tick</name>
    <dbReference type="NCBI Taxonomy" id="6943"/>
    <lineage>
        <taxon>Eukaryota</taxon>
        <taxon>Metazoa</taxon>
        <taxon>Ecdysozoa</taxon>
        <taxon>Arthropoda</taxon>
        <taxon>Chelicerata</taxon>
        <taxon>Arachnida</taxon>
        <taxon>Acari</taxon>
        <taxon>Parasitiformes</taxon>
        <taxon>Ixodida</taxon>
        <taxon>Ixodoidea</taxon>
        <taxon>Ixodidae</taxon>
        <taxon>Amblyomminae</taxon>
        <taxon>Amblyomma</taxon>
    </lineage>
</organism>
<sequence>MHEEEAAEDDFCEEIQEEDDDSQGEEDLPPPTRNVLLKARPPVFAAFEVMTLIGVAAYAYWNPRPLSEPLRLSCSSLDCYNLQAELHQSMDLGAEPCDDFYQYVCGHWPEGHSRFEDQFRYIEARVYWAANDLLRERQSMYLDPSRELTAFDKAALSYVACAEVIYRGIDVPWLIDSALFIGKEKPEHFLAPSGSDNASSEVLATLISLAMDYDLDVLFEIVLAPEARSDNRSVLNVGHSLSLMRWKRHRERYLTPESMARCMRSFISAMSCDCALDPGLTAQLVAIDVQKEPKPTEAGATGLDSISGPTLVWNVTEDSELYATDPKIFGIVDETLAMHPESHLRYYVAFQVVRALAPFTSHRLTELLFSDDNATAVYLYAADACAAAAGKITSFALASFIFQDVLMARRVQVAHDQVDSVRNETMAALSWLKEGAQESARQRLATLRSLVAWPQRLNGSDSTGAYFLGLPDFRGYYVEIYLDSVAALRKRDKARLLLANATADNSTALTEEGVPFEGFRHDCLTNVYKAAASVGAEKDADSQMLAKAASENLADVAGLQVAYAAYRAAVSAEGSSARNESAANATDSSDSWISRVTGFQERDLFFIASCFKWCASVADQVVRSSVGFTPARLRCNVPVALTSGFADTFGCKKEHRMSQIAANYSCESPGEPIVPPASTVDSGSDGTDEATELTPGSFN</sequence>
<dbReference type="InterPro" id="IPR024079">
    <property type="entry name" value="MetalloPept_cat_dom_sf"/>
</dbReference>
<dbReference type="Proteomes" id="UP001321473">
    <property type="component" value="Unassembled WGS sequence"/>
</dbReference>
<keyword evidence="3" id="KW-0645">Protease</keyword>
<dbReference type="PANTHER" id="PTHR11733">
    <property type="entry name" value="ZINC METALLOPROTEASE FAMILY M13 NEPRILYSIN-RELATED"/>
    <property type="match status" value="1"/>
</dbReference>
<evidence type="ECO:0000256" key="3">
    <source>
        <dbReference type="ARBA" id="ARBA00022670"/>
    </source>
</evidence>
<dbReference type="InterPro" id="IPR000718">
    <property type="entry name" value="Peptidase_M13"/>
</dbReference>
<feature type="domain" description="Peptidase M13 C-terminal" evidence="9">
    <location>
        <begin position="520"/>
        <end position="658"/>
    </location>
</feature>
<dbReference type="EMBL" id="JARKHS020025279">
    <property type="protein sequence ID" value="KAK8767636.1"/>
    <property type="molecule type" value="Genomic_DNA"/>
</dbReference>
<dbReference type="Gene3D" id="3.40.390.10">
    <property type="entry name" value="Collagenase (Catalytic Domain)"/>
    <property type="match status" value="3"/>
</dbReference>
<dbReference type="InterPro" id="IPR042089">
    <property type="entry name" value="Peptidase_M13_dom_2"/>
</dbReference>
<evidence type="ECO:0000313" key="12">
    <source>
        <dbReference type="Proteomes" id="UP001321473"/>
    </source>
</evidence>
<feature type="domain" description="Peptidase M13 N-terminal" evidence="10">
    <location>
        <begin position="96"/>
        <end position="254"/>
    </location>
</feature>
<dbReference type="GO" id="GO:0004222">
    <property type="term" value="F:metalloendopeptidase activity"/>
    <property type="evidence" value="ECO:0007669"/>
    <property type="project" value="InterPro"/>
</dbReference>
<keyword evidence="6" id="KW-0862">Zinc</keyword>
<dbReference type="GO" id="GO:0005886">
    <property type="term" value="C:plasma membrane"/>
    <property type="evidence" value="ECO:0007669"/>
    <property type="project" value="TreeGrafter"/>
</dbReference>
<evidence type="ECO:0000256" key="8">
    <source>
        <dbReference type="SAM" id="MobiDB-lite"/>
    </source>
</evidence>
<evidence type="ECO:0000256" key="5">
    <source>
        <dbReference type="ARBA" id="ARBA00022801"/>
    </source>
</evidence>
<evidence type="ECO:0000313" key="11">
    <source>
        <dbReference type="EMBL" id="KAK8767636.1"/>
    </source>
</evidence>
<comment type="similarity">
    <text evidence="2">Belongs to the peptidase M13 family.</text>
</comment>
<dbReference type="InterPro" id="IPR018497">
    <property type="entry name" value="Peptidase_M13_C"/>
</dbReference>
<evidence type="ECO:0000256" key="2">
    <source>
        <dbReference type="ARBA" id="ARBA00007357"/>
    </source>
</evidence>
<feature type="region of interest" description="Disordered" evidence="8">
    <location>
        <begin position="668"/>
        <end position="699"/>
    </location>
</feature>
<keyword evidence="5" id="KW-0378">Hydrolase</keyword>
<dbReference type="PANTHER" id="PTHR11733:SF241">
    <property type="entry name" value="GH26575P-RELATED"/>
    <property type="match status" value="1"/>
</dbReference>
<dbReference type="Gene3D" id="1.10.1380.10">
    <property type="entry name" value="Neutral endopeptidase , domain2"/>
    <property type="match status" value="2"/>
</dbReference>
<dbReference type="GO" id="GO:0046872">
    <property type="term" value="F:metal ion binding"/>
    <property type="evidence" value="ECO:0007669"/>
    <property type="project" value="UniProtKB-KW"/>
</dbReference>
<comment type="caution">
    <text evidence="11">The sequence shown here is derived from an EMBL/GenBank/DDBJ whole genome shotgun (WGS) entry which is preliminary data.</text>
</comment>